<dbReference type="AlphaFoldDB" id="A0A0U2N1X7"/>
<protein>
    <submittedName>
        <fullName evidence="1">Uncharacterized protein</fullName>
    </submittedName>
</protein>
<keyword evidence="2" id="KW-1185">Reference proteome</keyword>
<dbReference type="STRING" id="162209.IJ22_47610"/>
<dbReference type="RefSeq" id="WP_160327402.1">
    <property type="nucleotide sequence ID" value="NZ_CP013652.1"/>
</dbReference>
<sequence length="58" mass="6402">MNDLTRYRLLDGASLPLAAKLVYCYLLDLAGGKNSRVWLSSRRLVADIELSPSMCVAT</sequence>
<reference evidence="1 2" key="2">
    <citation type="journal article" date="2016" name="Genome Announc.">
        <title>Complete Genome Sequences of Two Interactive Moderate Thermophiles, Paenibacillus napthalenovorans 32O-Y and Paenibacillus sp. 32O-W.</title>
        <authorList>
            <person name="Butler R.R.III."/>
            <person name="Wang J."/>
            <person name="Stark B.C."/>
            <person name="Pombert J.F."/>
        </authorList>
    </citation>
    <scope>NUCLEOTIDE SEQUENCE [LARGE SCALE GENOMIC DNA]</scope>
    <source>
        <strain evidence="1 2">32O-Y</strain>
    </source>
</reference>
<dbReference type="PATRIC" id="fig|162209.4.peg.5013"/>
<gene>
    <name evidence="1" type="ORF">IJ22_47610</name>
</gene>
<accession>A0A0U2N1X7</accession>
<dbReference type="Proteomes" id="UP000061660">
    <property type="component" value="Chromosome"/>
</dbReference>
<dbReference type="EMBL" id="CP013652">
    <property type="protein sequence ID" value="ALS25023.1"/>
    <property type="molecule type" value="Genomic_DNA"/>
</dbReference>
<reference evidence="2" key="1">
    <citation type="submission" date="2015-12" db="EMBL/GenBank/DDBJ databases">
        <title>Complete genome sequences of two moderately thermophilic Paenibacillus species.</title>
        <authorList>
            <person name="Butler R.III."/>
            <person name="Wang J."/>
            <person name="Stark B.C."/>
            <person name="Pombert J.-F."/>
        </authorList>
    </citation>
    <scope>NUCLEOTIDE SEQUENCE [LARGE SCALE GENOMIC DNA]</scope>
    <source>
        <strain evidence="2">32O-Y</strain>
    </source>
</reference>
<proteinExistence type="predicted"/>
<organism evidence="1 2">
    <name type="scientific">Paenibacillus naphthalenovorans</name>
    <dbReference type="NCBI Taxonomy" id="162209"/>
    <lineage>
        <taxon>Bacteria</taxon>
        <taxon>Bacillati</taxon>
        <taxon>Bacillota</taxon>
        <taxon>Bacilli</taxon>
        <taxon>Bacillales</taxon>
        <taxon>Paenibacillaceae</taxon>
        <taxon>Paenibacillus</taxon>
    </lineage>
</organism>
<evidence type="ECO:0000313" key="2">
    <source>
        <dbReference type="Proteomes" id="UP000061660"/>
    </source>
</evidence>
<dbReference type="KEGG" id="pnp:IJ22_47610"/>
<evidence type="ECO:0000313" key="1">
    <source>
        <dbReference type="EMBL" id="ALS25023.1"/>
    </source>
</evidence>
<name>A0A0U2N1X7_9BACL</name>